<dbReference type="VEuPathDB" id="FungiDB:MELLADRAFT_113696"/>
<keyword evidence="3" id="KW-1185">Reference proteome</keyword>
<dbReference type="EMBL" id="GL883181">
    <property type="protein sequence ID" value="EGF98216.1"/>
    <property type="molecule type" value="Genomic_DNA"/>
</dbReference>
<dbReference type="KEGG" id="mlr:MELLADRAFT_113696"/>
<dbReference type="GeneID" id="18925073"/>
<dbReference type="RefSeq" id="XP_007418505.1">
    <property type="nucleotide sequence ID" value="XM_007418443.1"/>
</dbReference>
<organism evidence="3">
    <name type="scientific">Melampsora larici-populina (strain 98AG31 / pathotype 3-4-7)</name>
    <name type="common">Poplar leaf rust fungus</name>
    <dbReference type="NCBI Taxonomy" id="747676"/>
    <lineage>
        <taxon>Eukaryota</taxon>
        <taxon>Fungi</taxon>
        <taxon>Dikarya</taxon>
        <taxon>Basidiomycota</taxon>
        <taxon>Pucciniomycotina</taxon>
        <taxon>Pucciniomycetes</taxon>
        <taxon>Pucciniales</taxon>
        <taxon>Melampsoraceae</taxon>
        <taxon>Melampsora</taxon>
    </lineage>
</organism>
<proteinExistence type="predicted"/>
<dbReference type="InParanoid" id="F4SAS8"/>
<evidence type="ECO:0000313" key="3">
    <source>
        <dbReference type="Proteomes" id="UP000001072"/>
    </source>
</evidence>
<evidence type="ECO:0000313" key="2">
    <source>
        <dbReference type="EMBL" id="EGF98216.1"/>
    </source>
</evidence>
<dbReference type="AlphaFoldDB" id="F4SAS8"/>
<name>F4SAS8_MELLP</name>
<accession>F4SAS8</accession>
<protein>
    <submittedName>
        <fullName evidence="2">Uncharacterized protein</fullName>
    </submittedName>
</protein>
<sequence>MGGCVLPSEPDTAEDASHKRPRIDFELLVSIGAGQPIQEARNLGDISHNDIHTVINFNSSSPAHATTTHSNCGNHKAHSILISIDHKTTCPSPEIMSLDQNSSSTAATATTSEPIPHTNKALESESYSLKRARVEVLDQKIEVTISPVPKRQKIDSANPPIIVGPPCAPSVGKHPNAPITPVYNHQHINSGDSMIGTPRTPYVFGPPDVRITPVHNHQDINSGDSMFGTPHTPIVFGPSNGPITPVHNHQDINSSDSIFRTPCTPNFFGQPDVPITPVHNHPTTDFLDDAMILDTPWTPVHVKHPKVHFESCLHSPTTPLTSAQSM</sequence>
<dbReference type="HOGENOM" id="CLU_852796_0_0_1"/>
<evidence type="ECO:0000256" key="1">
    <source>
        <dbReference type="SAM" id="MobiDB-lite"/>
    </source>
</evidence>
<feature type="compositionally biased region" description="Low complexity" evidence="1">
    <location>
        <begin position="102"/>
        <end position="112"/>
    </location>
</feature>
<feature type="region of interest" description="Disordered" evidence="1">
    <location>
        <begin position="95"/>
        <end position="116"/>
    </location>
</feature>
<reference evidence="3" key="1">
    <citation type="journal article" date="2011" name="Proc. Natl. Acad. Sci. U.S.A.">
        <title>Obligate biotrophy features unraveled by the genomic analysis of rust fungi.</title>
        <authorList>
            <person name="Duplessis S."/>
            <person name="Cuomo C.A."/>
            <person name="Lin Y.-C."/>
            <person name="Aerts A."/>
            <person name="Tisserant E."/>
            <person name="Veneault-Fourrey C."/>
            <person name="Joly D.L."/>
            <person name="Hacquard S."/>
            <person name="Amselem J."/>
            <person name="Cantarel B.L."/>
            <person name="Chiu R."/>
            <person name="Coutinho P.M."/>
            <person name="Feau N."/>
            <person name="Field M."/>
            <person name="Frey P."/>
            <person name="Gelhaye E."/>
            <person name="Goldberg J."/>
            <person name="Grabherr M.G."/>
            <person name="Kodira C.D."/>
            <person name="Kohler A."/>
            <person name="Kuees U."/>
            <person name="Lindquist E.A."/>
            <person name="Lucas S.M."/>
            <person name="Mago R."/>
            <person name="Mauceli E."/>
            <person name="Morin E."/>
            <person name="Murat C."/>
            <person name="Pangilinan J.L."/>
            <person name="Park R."/>
            <person name="Pearson M."/>
            <person name="Quesneville H."/>
            <person name="Rouhier N."/>
            <person name="Sakthikumar S."/>
            <person name="Salamov A.A."/>
            <person name="Schmutz J."/>
            <person name="Selles B."/>
            <person name="Shapiro H."/>
            <person name="Tanguay P."/>
            <person name="Tuskan G.A."/>
            <person name="Henrissat B."/>
            <person name="Van de Peer Y."/>
            <person name="Rouze P."/>
            <person name="Ellis J.G."/>
            <person name="Dodds P.N."/>
            <person name="Schein J.E."/>
            <person name="Zhong S."/>
            <person name="Hamelin R.C."/>
            <person name="Grigoriev I.V."/>
            <person name="Szabo L.J."/>
            <person name="Martin F."/>
        </authorList>
    </citation>
    <scope>NUCLEOTIDE SEQUENCE [LARGE SCALE GENOMIC DNA]</scope>
    <source>
        <strain evidence="3">98AG31 / pathotype 3-4-7</strain>
    </source>
</reference>
<dbReference type="Proteomes" id="UP000001072">
    <property type="component" value="Unassembled WGS sequence"/>
</dbReference>
<gene>
    <name evidence="2" type="ORF">MELLADRAFT_113696</name>
</gene>